<evidence type="ECO:0000256" key="6">
    <source>
        <dbReference type="SAM" id="Phobius"/>
    </source>
</evidence>
<comment type="caution">
    <text evidence="7">The sequence shown here is derived from an EMBL/GenBank/DDBJ whole genome shotgun (WGS) entry which is preliminary data.</text>
</comment>
<feature type="transmembrane region" description="Helical" evidence="6">
    <location>
        <begin position="69"/>
        <end position="92"/>
    </location>
</feature>
<comment type="subcellular location">
    <subcellularLocation>
        <location evidence="1">Membrane</location>
        <topology evidence="1">Multi-pass membrane protein</topology>
    </subcellularLocation>
</comment>
<protein>
    <submittedName>
        <fullName evidence="7">Formate/nitrite transporter family protein</fullName>
    </submittedName>
</protein>
<dbReference type="PANTHER" id="PTHR30520:SF6">
    <property type="entry name" value="FORMATE_NITRATE FAMILY TRANSPORTER (EUROFUNG)"/>
    <property type="match status" value="1"/>
</dbReference>
<dbReference type="Pfam" id="PF01226">
    <property type="entry name" value="Form_Nir_trans"/>
    <property type="match status" value="1"/>
</dbReference>
<dbReference type="Proteomes" id="UP000824263">
    <property type="component" value="Unassembled WGS sequence"/>
</dbReference>
<dbReference type="GO" id="GO:0005886">
    <property type="term" value="C:plasma membrane"/>
    <property type="evidence" value="ECO:0007669"/>
    <property type="project" value="TreeGrafter"/>
</dbReference>
<keyword evidence="3 6" id="KW-1133">Transmembrane helix</keyword>
<feature type="transmembrane region" description="Helical" evidence="6">
    <location>
        <begin position="7"/>
        <end position="26"/>
    </location>
</feature>
<dbReference type="EMBL" id="DXGF01000152">
    <property type="protein sequence ID" value="HIW84415.1"/>
    <property type="molecule type" value="Genomic_DNA"/>
</dbReference>
<evidence type="ECO:0000256" key="1">
    <source>
        <dbReference type="ARBA" id="ARBA00004141"/>
    </source>
</evidence>
<comment type="similarity">
    <text evidence="5">Belongs to the FNT transporter (TC 1.A.16) family.</text>
</comment>
<sequence length="204" mass="21695">MKRIGSICLLGIGSGLAISIGGTVYLSVENPVVGSVLFAVGLYAVVLNGLYLYTGKIGYLVEQKEKKPYLILLLTTWIGNLVGTALGAGLLSQTRIGGNIRERAAALCQTKLSDSLASILILAFFCGILMYVAVEGFRSGGNPLIVIFSVSVFILCGFEHCIANMFYFSLAGVWSLQTVGYLLVMTLGNSLGGMLLPAFKRARP</sequence>
<feature type="transmembrane region" description="Helical" evidence="6">
    <location>
        <begin position="179"/>
        <end position="199"/>
    </location>
</feature>
<dbReference type="InterPro" id="IPR023271">
    <property type="entry name" value="Aquaporin-like"/>
</dbReference>
<name>A0A9D1RBD6_9FIRM</name>
<dbReference type="InterPro" id="IPR000292">
    <property type="entry name" value="For/NO2_transpt"/>
</dbReference>
<dbReference type="AlphaFoldDB" id="A0A9D1RBD6"/>
<dbReference type="PANTHER" id="PTHR30520">
    <property type="entry name" value="FORMATE TRANSPORTER-RELATED"/>
    <property type="match status" value="1"/>
</dbReference>
<feature type="transmembrane region" description="Helical" evidence="6">
    <location>
        <begin position="144"/>
        <end position="167"/>
    </location>
</feature>
<dbReference type="Gene3D" id="1.20.1080.10">
    <property type="entry name" value="Glycerol uptake facilitator protein"/>
    <property type="match status" value="1"/>
</dbReference>
<evidence type="ECO:0000256" key="4">
    <source>
        <dbReference type="ARBA" id="ARBA00023136"/>
    </source>
</evidence>
<proteinExistence type="inferred from homology"/>
<organism evidence="7 8">
    <name type="scientific">Candidatus Dorea gallistercoris</name>
    <dbReference type="NCBI Taxonomy" id="2838542"/>
    <lineage>
        <taxon>Bacteria</taxon>
        <taxon>Bacillati</taxon>
        <taxon>Bacillota</taxon>
        <taxon>Clostridia</taxon>
        <taxon>Lachnospirales</taxon>
        <taxon>Lachnospiraceae</taxon>
        <taxon>Dorea</taxon>
    </lineage>
</organism>
<feature type="transmembrane region" description="Helical" evidence="6">
    <location>
        <begin position="112"/>
        <end position="132"/>
    </location>
</feature>
<gene>
    <name evidence="7" type="ORF">H9873_08840</name>
</gene>
<evidence type="ECO:0000256" key="3">
    <source>
        <dbReference type="ARBA" id="ARBA00022989"/>
    </source>
</evidence>
<evidence type="ECO:0000256" key="5">
    <source>
        <dbReference type="ARBA" id="ARBA00049660"/>
    </source>
</evidence>
<keyword evidence="2 6" id="KW-0812">Transmembrane</keyword>
<accession>A0A9D1RBD6</accession>
<evidence type="ECO:0000313" key="8">
    <source>
        <dbReference type="Proteomes" id="UP000824263"/>
    </source>
</evidence>
<reference evidence="7" key="1">
    <citation type="journal article" date="2021" name="PeerJ">
        <title>Extensive microbial diversity within the chicken gut microbiome revealed by metagenomics and culture.</title>
        <authorList>
            <person name="Gilroy R."/>
            <person name="Ravi A."/>
            <person name="Getino M."/>
            <person name="Pursley I."/>
            <person name="Horton D.L."/>
            <person name="Alikhan N.F."/>
            <person name="Baker D."/>
            <person name="Gharbi K."/>
            <person name="Hall N."/>
            <person name="Watson M."/>
            <person name="Adriaenssens E.M."/>
            <person name="Foster-Nyarko E."/>
            <person name="Jarju S."/>
            <person name="Secka A."/>
            <person name="Antonio M."/>
            <person name="Oren A."/>
            <person name="Chaudhuri R.R."/>
            <person name="La Ragione R."/>
            <person name="Hildebrand F."/>
            <person name="Pallen M.J."/>
        </authorList>
    </citation>
    <scope>NUCLEOTIDE SEQUENCE</scope>
    <source>
        <strain evidence="7">ChiSxjej1B13-11762</strain>
    </source>
</reference>
<feature type="transmembrane region" description="Helical" evidence="6">
    <location>
        <begin position="32"/>
        <end position="53"/>
    </location>
</feature>
<dbReference type="GO" id="GO:0015499">
    <property type="term" value="F:formate transmembrane transporter activity"/>
    <property type="evidence" value="ECO:0007669"/>
    <property type="project" value="TreeGrafter"/>
</dbReference>
<evidence type="ECO:0000256" key="2">
    <source>
        <dbReference type="ARBA" id="ARBA00022692"/>
    </source>
</evidence>
<reference evidence="7" key="2">
    <citation type="submission" date="2021-04" db="EMBL/GenBank/DDBJ databases">
        <authorList>
            <person name="Gilroy R."/>
        </authorList>
    </citation>
    <scope>NUCLEOTIDE SEQUENCE</scope>
    <source>
        <strain evidence="7">ChiSxjej1B13-11762</strain>
    </source>
</reference>
<keyword evidence="4 6" id="KW-0472">Membrane</keyword>
<evidence type="ECO:0000313" key="7">
    <source>
        <dbReference type="EMBL" id="HIW84415.1"/>
    </source>
</evidence>